<dbReference type="EC" id="2.7.2.1" evidence="5"/>
<dbReference type="GO" id="GO:0006085">
    <property type="term" value="P:acetyl-CoA biosynthetic process"/>
    <property type="evidence" value="ECO:0007669"/>
    <property type="project" value="UniProtKB-UniRule"/>
</dbReference>
<feature type="site" description="Transition state stabilizer" evidence="5">
    <location>
        <position position="251"/>
    </location>
</feature>
<dbReference type="InterPro" id="IPR004372">
    <property type="entry name" value="Ac/propionate_kinase"/>
</dbReference>
<name>A0A261XTH6_9FUNG</name>
<dbReference type="Gene3D" id="3.30.420.40">
    <property type="match status" value="2"/>
</dbReference>
<comment type="cofactor">
    <cofactor evidence="5">
        <name>Mg(2+)</name>
        <dbReference type="ChEBI" id="CHEBI:18420"/>
    </cofactor>
</comment>
<dbReference type="HAMAP" id="MF_00020">
    <property type="entry name" value="Acetate_kinase"/>
    <property type="match status" value="1"/>
</dbReference>
<dbReference type="EMBL" id="MVBO01000273">
    <property type="protein sequence ID" value="OZJ01659.1"/>
    <property type="molecule type" value="Genomic_DNA"/>
</dbReference>
<protein>
    <recommendedName>
        <fullName evidence="5">Probable acetate kinase</fullName>
        <ecNumber evidence="5">2.7.2.1</ecNumber>
    </recommendedName>
    <alternativeName>
        <fullName evidence="5">Acetokinase</fullName>
    </alternativeName>
</protein>
<dbReference type="Proteomes" id="UP000242875">
    <property type="component" value="Unassembled WGS sequence"/>
</dbReference>
<dbReference type="GO" id="GO:0000287">
    <property type="term" value="F:magnesium ion binding"/>
    <property type="evidence" value="ECO:0007669"/>
    <property type="project" value="UniProtKB-UniRule"/>
</dbReference>
<feature type="site" description="Transition state stabilizer" evidence="5">
    <location>
        <position position="190"/>
    </location>
</feature>
<evidence type="ECO:0000256" key="3">
    <source>
        <dbReference type="ARBA" id="ARBA00022777"/>
    </source>
</evidence>
<comment type="pathway">
    <text evidence="5">Metabolic intermediate biosynthesis; acetyl-CoA biosynthesis; acetyl-CoA from acetate: step 1/2.</text>
</comment>
<feature type="binding site" evidence="5">
    <location>
        <position position="404"/>
    </location>
    <ligand>
        <name>Mg(2+)</name>
        <dbReference type="ChEBI" id="CHEBI:18420"/>
    </ligand>
</feature>
<feature type="active site" description="Proton donor/acceptor" evidence="5">
    <location>
        <position position="158"/>
    </location>
</feature>
<keyword evidence="1 5" id="KW-0808">Transferase</keyword>
<evidence type="ECO:0000256" key="5">
    <source>
        <dbReference type="HAMAP-Rule" id="MF_03131"/>
    </source>
</evidence>
<keyword evidence="5" id="KW-0479">Metal-binding</keyword>
<accession>A0A261XTH6</accession>
<organism evidence="6 7">
    <name type="scientific">Bifiguratus adelaidae</name>
    <dbReference type="NCBI Taxonomy" id="1938954"/>
    <lineage>
        <taxon>Eukaryota</taxon>
        <taxon>Fungi</taxon>
        <taxon>Fungi incertae sedis</taxon>
        <taxon>Mucoromycota</taxon>
        <taxon>Mucoromycotina</taxon>
        <taxon>Endogonomycetes</taxon>
        <taxon>Endogonales</taxon>
        <taxon>Endogonales incertae sedis</taxon>
        <taxon>Bifiguratus</taxon>
    </lineage>
</organism>
<dbReference type="AlphaFoldDB" id="A0A261XTH6"/>
<gene>
    <name evidence="6" type="ORF">BZG36_05519</name>
</gene>
<feature type="binding site" evidence="5">
    <location>
        <begin position="218"/>
        <end position="222"/>
    </location>
    <ligand>
        <name>ATP</name>
        <dbReference type="ChEBI" id="CHEBI:30616"/>
    </ligand>
</feature>
<dbReference type="NCBIfam" id="TIGR00016">
    <property type="entry name" value="ackA"/>
    <property type="match status" value="1"/>
</dbReference>
<comment type="similarity">
    <text evidence="5">Belongs to the acetokinase family.</text>
</comment>
<sequence length="415" mass="44908">MSMILVFNAGSSSLKFQLFKKGQDGLQVVAKGNCSEIGSDKPNFKCDVFDGDKSIEKINQTQQELKSHEDAFGFVVNHLSHPDTEPAAIKDKSHINIVGHRVVHGGGKFWEPTKMTNDTIQQLDDLGDLAPLHNHRSVIVIKACLAMLPDAQNYAVFDTAFHRTIPRHIYTYPVPQKEAVEYDIRKFGFHGISHGYIAKQAAKALGKPLEDLKLITLHLGNGSSICAIKGGQSIDTSMGLTPLSGLPGGTRSGDIDPSAVFHFVPKPASLDDTSHLTEAERVLNKQSGLLGLAGTSNVAEILERMDSATGDGQDSAQLAFDVFCNRIQNFLGAYIVLLEGVDAIVFSGGIGENAYQLREAVVQKLKFLGAIIDHAKNRYASTQPQGYADIGAGSIRLLVVATDEEREIAETLTSL</sequence>
<evidence type="ECO:0000256" key="4">
    <source>
        <dbReference type="ARBA" id="ARBA00022840"/>
    </source>
</evidence>
<feature type="binding site" evidence="5">
    <location>
        <position position="15"/>
    </location>
    <ligand>
        <name>ATP</name>
        <dbReference type="ChEBI" id="CHEBI:30616"/>
    </ligand>
</feature>
<feature type="binding site" evidence="5">
    <location>
        <position position="101"/>
    </location>
    <ligand>
        <name>substrate</name>
    </ligand>
</feature>
<proteinExistence type="inferred from homology"/>
<dbReference type="PANTHER" id="PTHR21060">
    <property type="entry name" value="ACETATE KINASE"/>
    <property type="match status" value="1"/>
</dbReference>
<evidence type="ECO:0000256" key="1">
    <source>
        <dbReference type="ARBA" id="ARBA00022679"/>
    </source>
</evidence>
<dbReference type="PIRSF" id="PIRSF000722">
    <property type="entry name" value="Acetate_prop_kin"/>
    <property type="match status" value="1"/>
</dbReference>
<dbReference type="PANTHER" id="PTHR21060:SF15">
    <property type="entry name" value="ACETATE KINASE-RELATED"/>
    <property type="match status" value="1"/>
</dbReference>
<feature type="binding site" evidence="5">
    <location>
        <position position="8"/>
    </location>
    <ligand>
        <name>Mg(2+)</name>
        <dbReference type="ChEBI" id="CHEBI:18420"/>
    </ligand>
</feature>
<feature type="binding site" evidence="5">
    <location>
        <begin position="349"/>
        <end position="353"/>
    </location>
    <ligand>
        <name>ATP</name>
        <dbReference type="ChEBI" id="CHEBI:30616"/>
    </ligand>
</feature>
<dbReference type="Pfam" id="PF00871">
    <property type="entry name" value="Acetate_kinase"/>
    <property type="match status" value="1"/>
</dbReference>
<evidence type="ECO:0000313" key="7">
    <source>
        <dbReference type="Proteomes" id="UP000242875"/>
    </source>
</evidence>
<keyword evidence="5" id="KW-0460">Magnesium</keyword>
<dbReference type="InterPro" id="IPR043129">
    <property type="entry name" value="ATPase_NBD"/>
</dbReference>
<dbReference type="UniPathway" id="UPA00340">
    <property type="reaction ID" value="UER00458"/>
</dbReference>
<keyword evidence="4 5" id="KW-0067">ATP-binding</keyword>
<comment type="catalytic activity">
    <reaction evidence="5">
        <text>acetate + ATP = acetyl phosphate + ADP</text>
        <dbReference type="Rhea" id="RHEA:11352"/>
        <dbReference type="ChEBI" id="CHEBI:22191"/>
        <dbReference type="ChEBI" id="CHEBI:30089"/>
        <dbReference type="ChEBI" id="CHEBI:30616"/>
        <dbReference type="ChEBI" id="CHEBI:456216"/>
        <dbReference type="EC" id="2.7.2.1"/>
    </reaction>
</comment>
<keyword evidence="7" id="KW-1185">Reference proteome</keyword>
<evidence type="ECO:0000256" key="2">
    <source>
        <dbReference type="ARBA" id="ARBA00022741"/>
    </source>
</evidence>
<keyword evidence="2 5" id="KW-0547">Nucleotide-binding</keyword>
<dbReference type="SUPFAM" id="SSF53067">
    <property type="entry name" value="Actin-like ATPase domain"/>
    <property type="match status" value="2"/>
</dbReference>
<dbReference type="GO" id="GO:0005524">
    <property type="term" value="F:ATP binding"/>
    <property type="evidence" value="ECO:0007669"/>
    <property type="project" value="UniProtKB-KW"/>
</dbReference>
<dbReference type="GO" id="GO:0008776">
    <property type="term" value="F:acetate kinase activity"/>
    <property type="evidence" value="ECO:0007669"/>
    <property type="project" value="UniProtKB-UniRule"/>
</dbReference>
<reference evidence="6 7" key="1">
    <citation type="journal article" date="2017" name="Mycologia">
        <title>Bifiguratus adelaidae, gen. et sp. nov., a new member of Mucoromycotina in endophytic and soil-dwelling habitats.</title>
        <authorList>
            <person name="Torres-Cruz T.J."/>
            <person name="Billingsley Tobias T.L."/>
            <person name="Almatruk M."/>
            <person name="Hesse C."/>
            <person name="Kuske C.R."/>
            <person name="Desiro A."/>
            <person name="Benucci G.M."/>
            <person name="Bonito G."/>
            <person name="Stajich J.E."/>
            <person name="Dunlap C."/>
            <person name="Arnold A.E."/>
            <person name="Porras-Alfaro A."/>
        </authorList>
    </citation>
    <scope>NUCLEOTIDE SEQUENCE [LARGE SCALE GENOMIC DNA]</scope>
    <source>
        <strain evidence="6 7">AZ0501</strain>
    </source>
</reference>
<comment type="caution">
    <text evidence="5">Lacks conserved residue(s) required for the propagation of feature annotation.</text>
</comment>
<dbReference type="PROSITE" id="PS01076">
    <property type="entry name" value="ACETATE_KINASE_2"/>
    <property type="match status" value="1"/>
</dbReference>
<dbReference type="InterPro" id="IPR000890">
    <property type="entry name" value="Aliphatic_acid_kin_short-chain"/>
</dbReference>
<dbReference type="InterPro" id="IPR023865">
    <property type="entry name" value="Aliphatic_acid_kinase_CS"/>
</dbReference>
<dbReference type="OrthoDB" id="67445at2759"/>
<evidence type="ECO:0000313" key="6">
    <source>
        <dbReference type="EMBL" id="OZJ01659.1"/>
    </source>
</evidence>
<comment type="caution">
    <text evidence="6">The sequence shown here is derived from an EMBL/GenBank/DDBJ whole genome shotgun (WGS) entry which is preliminary data.</text>
</comment>
<dbReference type="GO" id="GO:0006083">
    <property type="term" value="P:acetate metabolic process"/>
    <property type="evidence" value="ECO:0007669"/>
    <property type="project" value="TreeGrafter"/>
</dbReference>
<dbReference type="CDD" id="cd24010">
    <property type="entry name" value="ASKHA_NBD_AcK_PK"/>
    <property type="match status" value="1"/>
</dbReference>
<keyword evidence="3 5" id="KW-0418">Kinase</keyword>
<dbReference type="PRINTS" id="PR00471">
    <property type="entry name" value="ACETATEKNASE"/>
</dbReference>